<dbReference type="RefSeq" id="WP_194709317.1">
    <property type="nucleotide sequence ID" value="NZ_JADKPN010000026.1"/>
</dbReference>
<evidence type="ECO:0000313" key="4">
    <source>
        <dbReference type="Proteomes" id="UP000640489"/>
    </source>
</evidence>
<dbReference type="Proteomes" id="UP000640489">
    <property type="component" value="Unassembled WGS sequence"/>
</dbReference>
<evidence type="ECO:0000256" key="1">
    <source>
        <dbReference type="ARBA" id="ARBA00038115"/>
    </source>
</evidence>
<dbReference type="SUPFAM" id="SSF53474">
    <property type="entry name" value="alpha/beta-Hydrolases"/>
    <property type="match status" value="1"/>
</dbReference>
<dbReference type="Pfam" id="PF12697">
    <property type="entry name" value="Abhydrolase_6"/>
    <property type="match status" value="1"/>
</dbReference>
<dbReference type="GO" id="GO:0016787">
    <property type="term" value="F:hydrolase activity"/>
    <property type="evidence" value="ECO:0007669"/>
    <property type="project" value="UniProtKB-KW"/>
</dbReference>
<name>A0A930VJT8_9ACTN</name>
<gene>
    <name evidence="3" type="ORF">ISU07_23605</name>
</gene>
<proteinExistence type="inferred from homology"/>
<sequence>MRLPRPVELIKLMVVGQRQPITRNPADVGLAYEDVSFTATDGVRIEGWFLPGPAGAERGPAVVFVHGWLWNRTGNVAGLVPFTDRDVDFLPTIRAVHDAGMHVLTFDLSNHGRSGRRFPMTFGAWEGRDLLGAMSYLRNRPDVDPVRIGVLGTSMGGNTALEAAPYCQPLPAMMLIQPNRAGTFISRFGKDHLGKTFGSAVLPPTDLAYAALRAPLPSKADPSVAARQLTNTTCFYVQGTGDPWGTMSDVEAMVAATPRVLPLVKYPSTGRYEGYRYITEYADQVAEFFAEHLAG</sequence>
<reference evidence="3" key="1">
    <citation type="submission" date="2020-11" db="EMBL/GenBank/DDBJ databases">
        <title>Nocardioides sp. nov., isolated from Soil of Cynanchum wilfordii Hemsley rhizosphere.</title>
        <authorList>
            <person name="Lee J.-S."/>
            <person name="Suh M.K."/>
            <person name="Kim J.-S."/>
        </authorList>
    </citation>
    <scope>NUCLEOTIDE SEQUENCE</scope>
    <source>
        <strain evidence="3">KCTC 19275</strain>
    </source>
</reference>
<dbReference type="AlphaFoldDB" id="A0A930VJT8"/>
<dbReference type="InterPro" id="IPR050261">
    <property type="entry name" value="FrsA_esterase"/>
</dbReference>
<dbReference type="Gene3D" id="3.40.50.1820">
    <property type="entry name" value="alpha/beta hydrolase"/>
    <property type="match status" value="1"/>
</dbReference>
<evidence type="ECO:0000259" key="2">
    <source>
        <dbReference type="Pfam" id="PF12697"/>
    </source>
</evidence>
<comment type="similarity">
    <text evidence="1">Belongs to the AB hydrolase superfamily. FUS2 hydrolase family.</text>
</comment>
<protein>
    <submittedName>
        <fullName evidence="3">Alpha/beta fold hydrolase</fullName>
    </submittedName>
</protein>
<dbReference type="EMBL" id="JADKPN010000026">
    <property type="protein sequence ID" value="MBF4766133.1"/>
    <property type="molecule type" value="Genomic_DNA"/>
</dbReference>
<accession>A0A930VJT8</accession>
<comment type="caution">
    <text evidence="3">The sequence shown here is derived from an EMBL/GenBank/DDBJ whole genome shotgun (WGS) entry which is preliminary data.</text>
</comment>
<dbReference type="InterPro" id="IPR029058">
    <property type="entry name" value="AB_hydrolase_fold"/>
</dbReference>
<dbReference type="InterPro" id="IPR000073">
    <property type="entry name" value="AB_hydrolase_1"/>
</dbReference>
<feature type="domain" description="AB hydrolase-1" evidence="2">
    <location>
        <begin position="62"/>
        <end position="261"/>
    </location>
</feature>
<evidence type="ECO:0000313" key="3">
    <source>
        <dbReference type="EMBL" id="MBF4766133.1"/>
    </source>
</evidence>
<keyword evidence="4" id="KW-1185">Reference proteome</keyword>
<organism evidence="3 4">
    <name type="scientific">Nocardioides islandensis</name>
    <dbReference type="NCBI Taxonomy" id="433663"/>
    <lineage>
        <taxon>Bacteria</taxon>
        <taxon>Bacillati</taxon>
        <taxon>Actinomycetota</taxon>
        <taxon>Actinomycetes</taxon>
        <taxon>Propionibacteriales</taxon>
        <taxon>Nocardioidaceae</taxon>
        <taxon>Nocardioides</taxon>
    </lineage>
</organism>
<keyword evidence="3" id="KW-0378">Hydrolase</keyword>
<dbReference type="PANTHER" id="PTHR22946">
    <property type="entry name" value="DIENELACTONE HYDROLASE DOMAIN-CONTAINING PROTEIN-RELATED"/>
    <property type="match status" value="1"/>
</dbReference>